<dbReference type="EMBL" id="JMKI01000031">
    <property type="protein sequence ID" value="KEJ92359.1"/>
    <property type="molecule type" value="Genomic_DNA"/>
</dbReference>
<comment type="caution">
    <text evidence="1">The sequence shown here is derived from an EMBL/GenBank/DDBJ whole genome shotgun (WGS) entry which is preliminary data.</text>
</comment>
<dbReference type="Proteomes" id="UP000027665">
    <property type="component" value="Unassembled WGS sequence"/>
</dbReference>
<sequence length="282" mass="32452">MNAKQISEISLTPDVVDGFVFWTKNPVPMLDKLKQLGNYGYQDSYYFQFTVNSYGKEIERGVPSKKNRVIPAFAALSDMIGPERVIWRYDPIFVNKTYNVEYHVKYFEELAKRLSKYTKKCTFSFLDFYRNTERNISGLDIEPFTPEIQENIAARLAEIARRYNLAIDACAEAVDLEKYGIQRARCIDDRLFGKLLNRRLNVKKDENRRAYCGCAESVDIGAYNGCKNGCLYCYANFSSKSAAKNFCRHDPNSPLLFGELGEGEMPKKRKMEKHSAGQTTIF</sequence>
<evidence type="ECO:0000313" key="1">
    <source>
        <dbReference type="EMBL" id="KEJ92359.1"/>
    </source>
</evidence>
<proteinExistence type="predicted"/>
<keyword evidence="2" id="KW-1185">Reference proteome</keyword>
<dbReference type="eggNOG" id="COG1533">
    <property type="taxonomic scope" value="Bacteria"/>
</dbReference>
<name>A0A073IRE6_9BACT</name>
<organism evidence="1 2">
    <name type="scientific">Synergistes jonesii</name>
    <dbReference type="NCBI Taxonomy" id="2754"/>
    <lineage>
        <taxon>Bacteria</taxon>
        <taxon>Thermotogati</taxon>
        <taxon>Synergistota</taxon>
        <taxon>Synergistia</taxon>
        <taxon>Synergistales</taxon>
        <taxon>Synergistaceae</taxon>
        <taxon>Synergistes</taxon>
    </lineage>
</organism>
<evidence type="ECO:0008006" key="3">
    <source>
        <dbReference type="Google" id="ProtNLM"/>
    </source>
</evidence>
<dbReference type="STRING" id="2754.EH55_04995"/>
<dbReference type="Pfam" id="PF08902">
    <property type="entry name" value="DUF1848"/>
    <property type="match status" value="1"/>
</dbReference>
<protein>
    <recommendedName>
        <fullName evidence="3">DNA repair photolyase</fullName>
    </recommendedName>
</protein>
<gene>
    <name evidence="1" type="ORF">EH55_04995</name>
</gene>
<dbReference type="InterPro" id="IPR014998">
    <property type="entry name" value="DUF1848"/>
</dbReference>
<evidence type="ECO:0000313" key="2">
    <source>
        <dbReference type="Proteomes" id="UP000027665"/>
    </source>
</evidence>
<reference evidence="1 2" key="1">
    <citation type="submission" date="2014-04" db="EMBL/GenBank/DDBJ databases">
        <title>Draft Genome Sequence of Synergistes jonesii.</title>
        <authorList>
            <person name="Coil D.A."/>
            <person name="Eisen J.A."/>
            <person name="Holland-Moritz H.E."/>
        </authorList>
    </citation>
    <scope>NUCLEOTIDE SEQUENCE [LARGE SCALE GENOMIC DNA]</scope>
    <source>
        <strain evidence="1 2">78-1</strain>
    </source>
</reference>
<dbReference type="AlphaFoldDB" id="A0A073IRE6"/>
<accession>A0A073IRE6</accession>